<protein>
    <submittedName>
        <fullName evidence="1">NAD-dependent protein deacylase SRT2</fullName>
    </submittedName>
</protein>
<evidence type="ECO:0000313" key="1">
    <source>
        <dbReference type="EMBL" id="KAI7988029.1"/>
    </source>
</evidence>
<sequence>MGCQMKFYYEHIDCQRCEGNAWDYNERYASVNTKLVVLTRAGINTKCGIPDYRSPNGAYSSGFRPITHKEFLYLTWARRRYWVKSYAGWRRFTTAQPGLAHIALLSLEKTSRINFMITQNVDRLHHSAGNNPLELHLTIYNVVCIDCSFRCYCQLFEDQLKALNPKYNFASSCSEDLELNYDDIVLRLTEENPT</sequence>
<name>A0ACC0FH63_9ERIC</name>
<accession>A0ACC0FH63</accession>
<organism evidence="1 2">
    <name type="scientific">Camellia lanceoleosa</name>
    <dbReference type="NCBI Taxonomy" id="1840588"/>
    <lineage>
        <taxon>Eukaryota</taxon>
        <taxon>Viridiplantae</taxon>
        <taxon>Streptophyta</taxon>
        <taxon>Embryophyta</taxon>
        <taxon>Tracheophyta</taxon>
        <taxon>Spermatophyta</taxon>
        <taxon>Magnoliopsida</taxon>
        <taxon>eudicotyledons</taxon>
        <taxon>Gunneridae</taxon>
        <taxon>Pentapetalae</taxon>
        <taxon>asterids</taxon>
        <taxon>Ericales</taxon>
        <taxon>Theaceae</taxon>
        <taxon>Camellia</taxon>
    </lineage>
</organism>
<evidence type="ECO:0000313" key="2">
    <source>
        <dbReference type="Proteomes" id="UP001060215"/>
    </source>
</evidence>
<comment type="caution">
    <text evidence="1">The sequence shown here is derived from an EMBL/GenBank/DDBJ whole genome shotgun (WGS) entry which is preliminary data.</text>
</comment>
<proteinExistence type="predicted"/>
<keyword evidence="2" id="KW-1185">Reference proteome</keyword>
<dbReference type="EMBL" id="CM045771">
    <property type="protein sequence ID" value="KAI7988029.1"/>
    <property type="molecule type" value="Genomic_DNA"/>
</dbReference>
<dbReference type="Proteomes" id="UP001060215">
    <property type="component" value="Chromosome 14"/>
</dbReference>
<gene>
    <name evidence="1" type="ORF">LOK49_LG13G02959</name>
</gene>
<reference evidence="1 2" key="1">
    <citation type="journal article" date="2022" name="Plant J.">
        <title>Chromosome-level genome of Camellia lanceoleosa provides a valuable resource for understanding genome evolution and self-incompatibility.</title>
        <authorList>
            <person name="Gong W."/>
            <person name="Xiao S."/>
            <person name="Wang L."/>
            <person name="Liao Z."/>
            <person name="Chang Y."/>
            <person name="Mo W."/>
            <person name="Hu G."/>
            <person name="Li W."/>
            <person name="Zhao G."/>
            <person name="Zhu H."/>
            <person name="Hu X."/>
            <person name="Ji K."/>
            <person name="Xiang X."/>
            <person name="Song Q."/>
            <person name="Yuan D."/>
            <person name="Jin S."/>
            <person name="Zhang L."/>
        </authorList>
    </citation>
    <scope>NUCLEOTIDE SEQUENCE [LARGE SCALE GENOMIC DNA]</scope>
    <source>
        <strain evidence="1">SQ_2022a</strain>
    </source>
</reference>